<dbReference type="EMBL" id="JAHQCX010000026">
    <property type="protein sequence ID" value="MBU9728959.1"/>
    <property type="molecule type" value="Genomic_DNA"/>
</dbReference>
<evidence type="ECO:0000313" key="3">
    <source>
        <dbReference type="Proteomes" id="UP001314681"/>
    </source>
</evidence>
<protein>
    <submittedName>
        <fullName evidence="2">Collagen-like protein</fullName>
    </submittedName>
</protein>
<comment type="caution">
    <text evidence="2">The sequence shown here is derived from an EMBL/GenBank/DDBJ whole genome shotgun (WGS) entry which is preliminary data.</text>
</comment>
<sequence>MPKLIIGNFRGPQGIQGLKGDIGVQGPTGPVGPTGPSGPAGPKGDKGDKGAKGDPSTLQMDTPITFSIPSSDADLASGNTISILFGKIRKRFDVLKAAVGTLNSLTTATKTNLVAAINELKGNHNSLSQSIASDIAALQSSTSARSNGQYSYISNVNYTMPGSNSWYKVGHIVCANITVGIENPTASWTRIGTIPERPGQTMYVSMSTVGSNINKVYPVECQITSDGNISVRNGIPGNVSFGSITFAN</sequence>
<dbReference type="Pfam" id="PF01391">
    <property type="entry name" value="Collagen"/>
    <property type="match status" value="1"/>
</dbReference>
<gene>
    <name evidence="2" type="ORF">KTH90_23495</name>
</gene>
<accession>A0ABS6KEM9</accession>
<evidence type="ECO:0000256" key="1">
    <source>
        <dbReference type="SAM" id="MobiDB-lite"/>
    </source>
</evidence>
<reference evidence="2 3" key="1">
    <citation type="submission" date="2021-06" db="EMBL/GenBank/DDBJ databases">
        <title>Description of novel taxa of the family Lachnospiraceae.</title>
        <authorList>
            <person name="Chaplin A.V."/>
            <person name="Sokolova S.R."/>
            <person name="Pikina A.P."/>
            <person name="Korzhanova M."/>
            <person name="Belova V."/>
            <person name="Korostin D."/>
            <person name="Efimov B.A."/>
        </authorList>
    </citation>
    <scope>NUCLEOTIDE SEQUENCE [LARGE SCALE GENOMIC DNA]</scope>
    <source>
        <strain evidence="2 3">ASD4241</strain>
    </source>
</reference>
<proteinExistence type="predicted"/>
<feature type="compositionally biased region" description="Basic and acidic residues" evidence="1">
    <location>
        <begin position="43"/>
        <end position="52"/>
    </location>
</feature>
<evidence type="ECO:0000313" key="2">
    <source>
        <dbReference type="EMBL" id="MBU9728959.1"/>
    </source>
</evidence>
<dbReference type="Proteomes" id="UP001314681">
    <property type="component" value="Unassembled WGS sequence"/>
</dbReference>
<dbReference type="RefSeq" id="WP_158355359.1">
    <property type="nucleotide sequence ID" value="NZ_JAHQCX010000026.1"/>
</dbReference>
<name>A0ABS6KEM9_9FIRM</name>
<keyword evidence="3" id="KW-1185">Reference proteome</keyword>
<dbReference type="InterPro" id="IPR008160">
    <property type="entry name" value="Collagen"/>
</dbReference>
<feature type="region of interest" description="Disordered" evidence="1">
    <location>
        <begin position="16"/>
        <end position="59"/>
    </location>
</feature>
<organism evidence="2 3">
    <name type="scientific">Diplocloster modestus</name>
    <dbReference type="NCBI Taxonomy" id="2850322"/>
    <lineage>
        <taxon>Bacteria</taxon>
        <taxon>Bacillati</taxon>
        <taxon>Bacillota</taxon>
        <taxon>Clostridia</taxon>
        <taxon>Lachnospirales</taxon>
        <taxon>Lachnospiraceae</taxon>
        <taxon>Diplocloster</taxon>
    </lineage>
</organism>